<dbReference type="RefSeq" id="WP_048095244.1">
    <property type="nucleotide sequence ID" value="NZ_CP011267.1"/>
</dbReference>
<dbReference type="PANTHER" id="PTHR46233:SF3">
    <property type="entry name" value="HYDROXYACYLGLUTATHIONE HYDROLASE GLOC"/>
    <property type="match status" value="1"/>
</dbReference>
<evidence type="ECO:0000256" key="1">
    <source>
        <dbReference type="ARBA" id="ARBA00001947"/>
    </source>
</evidence>
<evidence type="ECO:0000259" key="5">
    <source>
        <dbReference type="SMART" id="SM00849"/>
    </source>
</evidence>
<protein>
    <submittedName>
        <fullName evidence="6">Zn-dependent hydrolase</fullName>
    </submittedName>
</protein>
<dbReference type="Proteomes" id="UP000034723">
    <property type="component" value="Chromosome"/>
</dbReference>
<dbReference type="SMART" id="SM00849">
    <property type="entry name" value="Lactamase_B"/>
    <property type="match status" value="1"/>
</dbReference>
<dbReference type="InterPro" id="IPR036866">
    <property type="entry name" value="RibonucZ/Hydroxyglut_hydro"/>
</dbReference>
<comment type="cofactor">
    <cofactor evidence="1">
        <name>Zn(2+)</name>
        <dbReference type="ChEBI" id="CHEBI:29105"/>
    </cofactor>
</comment>
<feature type="domain" description="Metallo-beta-lactamase" evidence="5">
    <location>
        <begin position="9"/>
        <end position="191"/>
    </location>
</feature>
<dbReference type="HOGENOM" id="CLU_030571_2_4_2"/>
<organism evidence="6 7">
    <name type="scientific">Geoglobus ahangari</name>
    <dbReference type="NCBI Taxonomy" id="113653"/>
    <lineage>
        <taxon>Archaea</taxon>
        <taxon>Methanobacteriati</taxon>
        <taxon>Methanobacteriota</taxon>
        <taxon>Archaeoglobi</taxon>
        <taxon>Archaeoglobales</taxon>
        <taxon>Archaeoglobaceae</taxon>
        <taxon>Geoglobus</taxon>
    </lineage>
</organism>
<keyword evidence="7" id="KW-1185">Reference proteome</keyword>
<dbReference type="EMBL" id="CP011267">
    <property type="protein sequence ID" value="AKG91538.1"/>
    <property type="molecule type" value="Genomic_DNA"/>
</dbReference>
<dbReference type="STRING" id="113653.GAH_01147"/>
<dbReference type="PANTHER" id="PTHR46233">
    <property type="entry name" value="HYDROXYACYLGLUTATHIONE HYDROLASE GLOC"/>
    <property type="match status" value="1"/>
</dbReference>
<dbReference type="OrthoDB" id="197151at2157"/>
<dbReference type="InterPro" id="IPR051453">
    <property type="entry name" value="MBL_Glyoxalase_II"/>
</dbReference>
<keyword evidence="3 6" id="KW-0378">Hydrolase</keyword>
<evidence type="ECO:0000256" key="3">
    <source>
        <dbReference type="ARBA" id="ARBA00022801"/>
    </source>
</evidence>
<dbReference type="GO" id="GO:0046872">
    <property type="term" value="F:metal ion binding"/>
    <property type="evidence" value="ECO:0007669"/>
    <property type="project" value="UniProtKB-KW"/>
</dbReference>
<gene>
    <name evidence="6" type="ORF">GAH_01147</name>
</gene>
<dbReference type="Pfam" id="PF00753">
    <property type="entry name" value="Lactamase_B"/>
    <property type="match status" value="1"/>
</dbReference>
<dbReference type="SUPFAM" id="SSF56281">
    <property type="entry name" value="Metallo-hydrolase/oxidoreductase"/>
    <property type="match status" value="1"/>
</dbReference>
<keyword evidence="4" id="KW-0862">Zinc</keyword>
<reference evidence="6 7" key="1">
    <citation type="submission" date="2015-04" db="EMBL/GenBank/DDBJ databases">
        <title>The complete genome sequence of the hyperthermophilic, obligate iron-reducing archaeon Geoglobus ahangari strain 234T.</title>
        <authorList>
            <person name="Manzella M.P."/>
            <person name="Holmes D.E."/>
            <person name="Rocheleau J.M."/>
            <person name="Chung A."/>
            <person name="Reguera G."/>
            <person name="Kashefi K."/>
        </authorList>
    </citation>
    <scope>NUCLEOTIDE SEQUENCE [LARGE SCALE GENOMIC DNA]</scope>
    <source>
        <strain evidence="6 7">234</strain>
    </source>
</reference>
<dbReference type="InParanoid" id="A0A0F7IHQ6"/>
<dbReference type="AlphaFoldDB" id="A0A0F7IHQ6"/>
<proteinExistence type="predicted"/>
<dbReference type="InterPro" id="IPR001279">
    <property type="entry name" value="Metallo-B-lactamas"/>
</dbReference>
<dbReference type="Gene3D" id="3.60.15.10">
    <property type="entry name" value="Ribonuclease Z/Hydroxyacylglutathione hydrolase-like"/>
    <property type="match status" value="1"/>
</dbReference>
<dbReference type="KEGG" id="gah:GAH_01147"/>
<name>A0A0F7IHQ6_9EURY</name>
<sequence>MISRLSFRGCNCYLIESEGKRYLVDTGTPGNLKRAREQIDSIDGIIITHGHYDHCGSAVEIADHFSCKIYAHRDEHPYLEGKADFKFEGFVGNFIKRLERLRPMEHFRAHDVESLNLNIVHLPGHTPGSIGIVVGKEMLCGDLLRVGRKYIMAGETVVKPSSRNFNWNQEKYIESLKRFAQLDVEVIHPGHGESVRIDRSLINEIIKRLER</sequence>
<evidence type="ECO:0000313" key="7">
    <source>
        <dbReference type="Proteomes" id="UP000034723"/>
    </source>
</evidence>
<evidence type="ECO:0000256" key="2">
    <source>
        <dbReference type="ARBA" id="ARBA00022723"/>
    </source>
</evidence>
<dbReference type="GO" id="GO:0016787">
    <property type="term" value="F:hydrolase activity"/>
    <property type="evidence" value="ECO:0007669"/>
    <property type="project" value="UniProtKB-KW"/>
</dbReference>
<accession>A0A0F7IHQ6</accession>
<dbReference type="GeneID" id="24803721"/>
<dbReference type="CDD" id="cd07721">
    <property type="entry name" value="yflN-like_MBL-fold"/>
    <property type="match status" value="1"/>
</dbReference>
<evidence type="ECO:0000313" key="6">
    <source>
        <dbReference type="EMBL" id="AKG91538.1"/>
    </source>
</evidence>
<evidence type="ECO:0000256" key="4">
    <source>
        <dbReference type="ARBA" id="ARBA00022833"/>
    </source>
</evidence>
<keyword evidence="2" id="KW-0479">Metal-binding</keyword>